<dbReference type="GO" id="GO:0006351">
    <property type="term" value="P:DNA-templated transcription"/>
    <property type="evidence" value="ECO:0007669"/>
    <property type="project" value="InterPro"/>
</dbReference>
<evidence type="ECO:0000256" key="1">
    <source>
        <dbReference type="ARBA" id="ARBA00022723"/>
    </source>
</evidence>
<dbReference type="GO" id="GO:0003677">
    <property type="term" value="F:DNA binding"/>
    <property type="evidence" value="ECO:0007669"/>
    <property type="project" value="UniProtKB-KW"/>
</dbReference>
<dbReference type="Gene3D" id="4.10.240.10">
    <property type="entry name" value="Zn(2)-C6 fungal-type DNA-binding domain"/>
    <property type="match status" value="1"/>
</dbReference>
<dbReference type="Proteomes" id="UP000184188">
    <property type="component" value="Unassembled WGS sequence"/>
</dbReference>
<feature type="signal peptide" evidence="7">
    <location>
        <begin position="1"/>
        <end position="25"/>
    </location>
</feature>
<evidence type="ECO:0000256" key="3">
    <source>
        <dbReference type="ARBA" id="ARBA00023125"/>
    </source>
</evidence>
<dbReference type="PANTHER" id="PTHR47424:SF6">
    <property type="entry name" value="PROLINE UTILIZATION TRANS-ACTIVATOR"/>
    <property type="match status" value="1"/>
</dbReference>
<evidence type="ECO:0000256" key="2">
    <source>
        <dbReference type="ARBA" id="ARBA00023015"/>
    </source>
</evidence>
<evidence type="ECO:0000313" key="9">
    <source>
        <dbReference type="EMBL" id="OJJ50125.1"/>
    </source>
</evidence>
<dbReference type="PROSITE" id="PS50048">
    <property type="entry name" value="ZN2_CY6_FUNGAL_2"/>
    <property type="match status" value="1"/>
</dbReference>
<dbReference type="CDD" id="cd00067">
    <property type="entry name" value="GAL4"/>
    <property type="match status" value="1"/>
</dbReference>
<dbReference type="InterPro" id="IPR051127">
    <property type="entry name" value="Fungal_SecMet_Regulators"/>
</dbReference>
<feature type="domain" description="Zn(2)-C6 fungal-type" evidence="8">
    <location>
        <begin position="81"/>
        <end position="112"/>
    </location>
</feature>
<evidence type="ECO:0000256" key="6">
    <source>
        <dbReference type="SAM" id="MobiDB-lite"/>
    </source>
</evidence>
<feature type="compositionally biased region" description="Polar residues" evidence="6">
    <location>
        <begin position="141"/>
        <end position="155"/>
    </location>
</feature>
<accession>A0A1L9SSE0</accession>
<dbReference type="AlphaFoldDB" id="A0A1L9SSE0"/>
<feature type="region of interest" description="Disordered" evidence="6">
    <location>
        <begin position="137"/>
        <end position="170"/>
    </location>
</feature>
<dbReference type="RefSeq" id="XP_022584635.1">
    <property type="nucleotide sequence ID" value="XM_022725495.1"/>
</dbReference>
<proteinExistence type="predicted"/>
<dbReference type="Pfam" id="PF04082">
    <property type="entry name" value="Fungal_trans"/>
    <property type="match status" value="1"/>
</dbReference>
<dbReference type="InterPro" id="IPR001138">
    <property type="entry name" value="Zn2Cys6_DnaBD"/>
</dbReference>
<dbReference type="EMBL" id="KV878337">
    <property type="protein sequence ID" value="OJJ50125.1"/>
    <property type="molecule type" value="Genomic_DNA"/>
</dbReference>
<keyword evidence="7" id="KW-0732">Signal</keyword>
<dbReference type="SMART" id="SM00906">
    <property type="entry name" value="Fungal_trans"/>
    <property type="match status" value="1"/>
</dbReference>
<keyword evidence="2" id="KW-0805">Transcription regulation</keyword>
<protein>
    <recommendedName>
        <fullName evidence="8">Zn(2)-C6 fungal-type domain-containing protein</fullName>
    </recommendedName>
</protein>
<keyword evidence="4" id="KW-0804">Transcription</keyword>
<evidence type="ECO:0000259" key="8">
    <source>
        <dbReference type="PROSITE" id="PS50048"/>
    </source>
</evidence>
<dbReference type="SUPFAM" id="SSF57701">
    <property type="entry name" value="Zn2/Cys6 DNA-binding domain"/>
    <property type="match status" value="1"/>
</dbReference>
<keyword evidence="1" id="KW-0479">Metal-binding</keyword>
<dbReference type="InterPro" id="IPR007219">
    <property type="entry name" value="XnlR_reg_dom"/>
</dbReference>
<dbReference type="OrthoDB" id="3266505at2759"/>
<dbReference type="CDD" id="cd12148">
    <property type="entry name" value="fungal_TF_MHR"/>
    <property type="match status" value="1"/>
</dbReference>
<dbReference type="PANTHER" id="PTHR47424">
    <property type="entry name" value="REGULATORY PROTEIN GAL4"/>
    <property type="match status" value="1"/>
</dbReference>
<feature type="region of interest" description="Disordered" evidence="6">
    <location>
        <begin position="646"/>
        <end position="690"/>
    </location>
</feature>
<gene>
    <name evidence="9" type="ORF">ASPZODRAFT_149527</name>
</gene>
<evidence type="ECO:0000313" key="10">
    <source>
        <dbReference type="Proteomes" id="UP000184188"/>
    </source>
</evidence>
<dbReference type="GO" id="GO:0008270">
    <property type="term" value="F:zinc ion binding"/>
    <property type="evidence" value="ECO:0007669"/>
    <property type="project" value="InterPro"/>
</dbReference>
<organism evidence="9 10">
    <name type="scientific">Penicilliopsis zonata CBS 506.65</name>
    <dbReference type="NCBI Taxonomy" id="1073090"/>
    <lineage>
        <taxon>Eukaryota</taxon>
        <taxon>Fungi</taxon>
        <taxon>Dikarya</taxon>
        <taxon>Ascomycota</taxon>
        <taxon>Pezizomycotina</taxon>
        <taxon>Eurotiomycetes</taxon>
        <taxon>Eurotiomycetidae</taxon>
        <taxon>Eurotiales</taxon>
        <taxon>Aspergillaceae</taxon>
        <taxon>Penicilliopsis</taxon>
    </lineage>
</organism>
<dbReference type="VEuPathDB" id="FungiDB:ASPZODRAFT_149527"/>
<dbReference type="GeneID" id="34611960"/>
<dbReference type="SMART" id="SM00066">
    <property type="entry name" value="GAL4"/>
    <property type="match status" value="1"/>
</dbReference>
<evidence type="ECO:0000256" key="7">
    <source>
        <dbReference type="SAM" id="SignalP"/>
    </source>
</evidence>
<dbReference type="InterPro" id="IPR036864">
    <property type="entry name" value="Zn2-C6_fun-type_DNA-bd_sf"/>
</dbReference>
<name>A0A1L9SSE0_9EURO</name>
<dbReference type="GO" id="GO:0000981">
    <property type="term" value="F:DNA-binding transcription factor activity, RNA polymerase II-specific"/>
    <property type="evidence" value="ECO:0007669"/>
    <property type="project" value="InterPro"/>
</dbReference>
<keyword evidence="3" id="KW-0238">DNA-binding</keyword>
<feature type="chain" id="PRO_5012996323" description="Zn(2)-C6 fungal-type domain-containing protein" evidence="7">
    <location>
        <begin position="26"/>
        <end position="742"/>
    </location>
</feature>
<reference evidence="10" key="1">
    <citation type="journal article" date="2017" name="Genome Biol.">
        <title>Comparative genomics reveals high biological diversity and specific adaptations in the industrially and medically important fungal genus Aspergillus.</title>
        <authorList>
            <person name="de Vries R.P."/>
            <person name="Riley R."/>
            <person name="Wiebenga A."/>
            <person name="Aguilar-Osorio G."/>
            <person name="Amillis S."/>
            <person name="Uchima C.A."/>
            <person name="Anderluh G."/>
            <person name="Asadollahi M."/>
            <person name="Askin M."/>
            <person name="Barry K."/>
            <person name="Battaglia E."/>
            <person name="Bayram O."/>
            <person name="Benocci T."/>
            <person name="Braus-Stromeyer S.A."/>
            <person name="Caldana C."/>
            <person name="Canovas D."/>
            <person name="Cerqueira G.C."/>
            <person name="Chen F."/>
            <person name="Chen W."/>
            <person name="Choi C."/>
            <person name="Clum A."/>
            <person name="Dos Santos R.A."/>
            <person name="Damasio A.R."/>
            <person name="Diallinas G."/>
            <person name="Emri T."/>
            <person name="Fekete E."/>
            <person name="Flipphi M."/>
            <person name="Freyberg S."/>
            <person name="Gallo A."/>
            <person name="Gournas C."/>
            <person name="Habgood R."/>
            <person name="Hainaut M."/>
            <person name="Harispe M.L."/>
            <person name="Henrissat B."/>
            <person name="Hilden K.S."/>
            <person name="Hope R."/>
            <person name="Hossain A."/>
            <person name="Karabika E."/>
            <person name="Karaffa L."/>
            <person name="Karanyi Z."/>
            <person name="Krasevec N."/>
            <person name="Kuo A."/>
            <person name="Kusch H."/>
            <person name="LaButti K."/>
            <person name="Lagendijk E.L."/>
            <person name="Lapidus A."/>
            <person name="Levasseur A."/>
            <person name="Lindquist E."/>
            <person name="Lipzen A."/>
            <person name="Logrieco A.F."/>
            <person name="MacCabe A."/>
            <person name="Maekelae M.R."/>
            <person name="Malavazi I."/>
            <person name="Melin P."/>
            <person name="Meyer V."/>
            <person name="Mielnichuk N."/>
            <person name="Miskei M."/>
            <person name="Molnar A.P."/>
            <person name="Mule G."/>
            <person name="Ngan C.Y."/>
            <person name="Orejas M."/>
            <person name="Orosz E."/>
            <person name="Ouedraogo J.P."/>
            <person name="Overkamp K.M."/>
            <person name="Park H.-S."/>
            <person name="Perrone G."/>
            <person name="Piumi F."/>
            <person name="Punt P.J."/>
            <person name="Ram A.F."/>
            <person name="Ramon A."/>
            <person name="Rauscher S."/>
            <person name="Record E."/>
            <person name="Riano-Pachon D.M."/>
            <person name="Robert V."/>
            <person name="Roehrig J."/>
            <person name="Ruller R."/>
            <person name="Salamov A."/>
            <person name="Salih N.S."/>
            <person name="Samson R.A."/>
            <person name="Sandor E."/>
            <person name="Sanguinetti M."/>
            <person name="Schuetze T."/>
            <person name="Sepcic K."/>
            <person name="Shelest E."/>
            <person name="Sherlock G."/>
            <person name="Sophianopoulou V."/>
            <person name="Squina F.M."/>
            <person name="Sun H."/>
            <person name="Susca A."/>
            <person name="Todd R.B."/>
            <person name="Tsang A."/>
            <person name="Unkles S.E."/>
            <person name="van de Wiele N."/>
            <person name="van Rossen-Uffink D."/>
            <person name="Oliveira J.V."/>
            <person name="Vesth T.C."/>
            <person name="Visser J."/>
            <person name="Yu J.-H."/>
            <person name="Zhou M."/>
            <person name="Andersen M.R."/>
            <person name="Archer D.B."/>
            <person name="Baker S.E."/>
            <person name="Benoit I."/>
            <person name="Brakhage A.A."/>
            <person name="Braus G.H."/>
            <person name="Fischer R."/>
            <person name="Frisvad J.C."/>
            <person name="Goldman G.H."/>
            <person name="Houbraken J."/>
            <person name="Oakley B."/>
            <person name="Pocsi I."/>
            <person name="Scazzocchio C."/>
            <person name="Seiboth B."/>
            <person name="vanKuyk P.A."/>
            <person name="Wortman J."/>
            <person name="Dyer P.S."/>
            <person name="Grigoriev I.V."/>
        </authorList>
    </citation>
    <scope>NUCLEOTIDE SEQUENCE [LARGE SCALE GENOMIC DNA]</scope>
    <source>
        <strain evidence="10">CBS 506.65</strain>
    </source>
</reference>
<evidence type="ECO:0000256" key="4">
    <source>
        <dbReference type="ARBA" id="ARBA00023163"/>
    </source>
</evidence>
<keyword evidence="10" id="KW-1185">Reference proteome</keyword>
<sequence>MAECFTAFRLWLLLFFAYLPLPAGACSPHDKRTGQSSVGSGGRRDPLLTSELVIHLRQRNPRYSTSSTGEKRSEESGLRLQCKRCRARKSKCGGTPPLPCGRCVNDGHRCEWEEAEKRLTITVREYNQLRGQVAAAAQRGETISNTTTSPATAHSSVHGPQPGRDSPAEREDYWTRGIDNLLVNQSGEHRFLGPTYALNFARRLNPTWNSLAWDVRPLYDDPNSLRQPTDPRIPPLPSLESVKRLFWVHYSFIGTIFSFIDPAMFEERLDKMYNKPADFASPDSCLVYCQVLLVIAFGLLYSVNQWTGEEGPPGFKFFKYALRLLPDIHEEGSIFFVEVLCYVAYYMQNLNRRDAAFLYVGLGLRMAISLGLHQEVSGEFTDFERDRRRRAWWSVYSLDRLLSVKSGNPITIHDEDISTEWPITAVSSSPSYQWRSIVLINYTQLSRILGRVGEEIYRKKPRSGTSLLASVQRITNDLSCWLRDLPERLRIEFSNLHNQIDRESASIFLHFYSCIIMTVRPLVFNVIQRRLEADAVGSAPDDWKQGLSQTAVSVIESCITAARATIFIMNASAQRNLVATYGYFDGEYAFSAALLLVMVNAAFPYNEANALAMEAAIHLLRGMGDRGNRYIESRHALLLDLRASMNSKHKPPQGPQESASVTLEPPGTSQPIGVPKDPQGDIQEAGSGPMPEWPLPGSMPAARDIDFTFDINDDPGLWDRVLNAIHIDDADMIDWTLRRETA</sequence>
<evidence type="ECO:0000256" key="5">
    <source>
        <dbReference type="ARBA" id="ARBA00023242"/>
    </source>
</evidence>
<feature type="compositionally biased region" description="Polar residues" evidence="6">
    <location>
        <begin position="655"/>
        <end position="671"/>
    </location>
</feature>
<keyword evidence="5" id="KW-0539">Nucleus</keyword>
<dbReference type="STRING" id="1073090.A0A1L9SSE0"/>